<gene>
    <name evidence="1" type="ORF">ENY07_11375</name>
</gene>
<dbReference type="EMBL" id="DTQM01000216">
    <property type="protein sequence ID" value="HGC43803.1"/>
    <property type="molecule type" value="Genomic_DNA"/>
</dbReference>
<dbReference type="Pfam" id="PF04365">
    <property type="entry name" value="BrnT_toxin"/>
    <property type="match status" value="1"/>
</dbReference>
<sequence>MFEWDAAKSARSAATRGLPFELAILLDGPTLEIIDSRKDYGETRTRAIGRIGNVVLACVYTDRDETRRIISLRHAGRKERDAYREAFPD</sequence>
<dbReference type="InterPro" id="IPR038573">
    <property type="entry name" value="BrnT_sf"/>
</dbReference>
<dbReference type="Gene3D" id="3.10.450.530">
    <property type="entry name" value="Ribonuclease toxin, BrnT, of type II toxin-antitoxin system"/>
    <property type="match status" value="1"/>
</dbReference>
<evidence type="ECO:0000313" key="1">
    <source>
        <dbReference type="EMBL" id="HGC43803.1"/>
    </source>
</evidence>
<name>A0A8J4HCG3_9PROT</name>
<protein>
    <submittedName>
        <fullName evidence="1">BrnT family toxin</fullName>
    </submittedName>
</protein>
<dbReference type="AlphaFoldDB" id="A0A8J4HCG3"/>
<comment type="caution">
    <text evidence="1">The sequence shown here is derived from an EMBL/GenBank/DDBJ whole genome shotgun (WGS) entry which is preliminary data.</text>
</comment>
<proteinExistence type="predicted"/>
<reference evidence="1" key="1">
    <citation type="journal article" date="2020" name="mSystems">
        <title>Genome- and Community-Level Interaction Insights into Carbon Utilization and Element Cycling Functions of Hydrothermarchaeota in Hydrothermal Sediment.</title>
        <authorList>
            <person name="Zhou Z."/>
            <person name="Liu Y."/>
            <person name="Xu W."/>
            <person name="Pan J."/>
            <person name="Luo Z.H."/>
            <person name="Li M."/>
        </authorList>
    </citation>
    <scope>NUCLEOTIDE SEQUENCE</scope>
    <source>
        <strain evidence="1">SpSt-997</strain>
    </source>
</reference>
<accession>A0A8J4HCG3</accession>
<dbReference type="InterPro" id="IPR007460">
    <property type="entry name" value="BrnT_toxin"/>
</dbReference>
<organism evidence="1">
    <name type="scientific">Acidicaldus sp</name>
    <dbReference type="NCBI Taxonomy" id="1872105"/>
    <lineage>
        <taxon>Bacteria</taxon>
        <taxon>Pseudomonadati</taxon>
        <taxon>Pseudomonadota</taxon>
        <taxon>Alphaproteobacteria</taxon>
        <taxon>Acetobacterales</taxon>
        <taxon>Acetobacteraceae</taxon>
        <taxon>Acidicaldus</taxon>
    </lineage>
</organism>